<dbReference type="GO" id="GO:0043138">
    <property type="term" value="F:3'-5' DNA helicase activity"/>
    <property type="evidence" value="ECO:0007669"/>
    <property type="project" value="UniProtKB-EC"/>
</dbReference>
<dbReference type="SMART" id="SM00490">
    <property type="entry name" value="HELICc"/>
    <property type="match status" value="1"/>
</dbReference>
<evidence type="ECO:0000256" key="11">
    <source>
        <dbReference type="RuleBase" id="RU364117"/>
    </source>
</evidence>
<dbReference type="InterPro" id="IPR011545">
    <property type="entry name" value="DEAD/DEAH_box_helicase_dom"/>
</dbReference>
<feature type="domain" description="Helicase C-terminal" evidence="14">
    <location>
        <begin position="312"/>
        <end position="465"/>
    </location>
</feature>
<evidence type="ECO:0000256" key="8">
    <source>
        <dbReference type="ARBA" id="ARBA00023235"/>
    </source>
</evidence>
<dbReference type="InterPro" id="IPR001650">
    <property type="entry name" value="Helicase_C-like"/>
</dbReference>
<name>X6P305_RETFI</name>
<dbReference type="Pfam" id="PF00270">
    <property type="entry name" value="DEAD"/>
    <property type="match status" value="1"/>
</dbReference>
<reference evidence="15 16" key="1">
    <citation type="journal article" date="2013" name="Curr. Biol.">
        <title>The Genome of the Foraminiferan Reticulomyxa filosa.</title>
        <authorList>
            <person name="Glockner G."/>
            <person name="Hulsmann N."/>
            <person name="Schleicher M."/>
            <person name="Noegel A.A."/>
            <person name="Eichinger L."/>
            <person name="Gallinger C."/>
            <person name="Pawlowski J."/>
            <person name="Sierra R."/>
            <person name="Euteneuer U."/>
            <person name="Pillet L."/>
            <person name="Moustafa A."/>
            <person name="Platzer M."/>
            <person name="Groth M."/>
            <person name="Szafranski K."/>
            <person name="Schliwa M."/>
        </authorList>
    </citation>
    <scope>NUCLEOTIDE SEQUENCE [LARGE SCALE GENOMIC DNA]</scope>
</reference>
<comment type="caution">
    <text evidence="15">The sequence shown here is derived from an EMBL/GenBank/DDBJ whole genome shotgun (WGS) entry which is preliminary data.</text>
</comment>
<evidence type="ECO:0000259" key="13">
    <source>
        <dbReference type="PROSITE" id="PS51192"/>
    </source>
</evidence>
<feature type="compositionally biased region" description="Basic and acidic residues" evidence="12">
    <location>
        <begin position="714"/>
        <end position="728"/>
    </location>
</feature>
<dbReference type="Pfam" id="PF00271">
    <property type="entry name" value="Helicase_C"/>
    <property type="match status" value="1"/>
</dbReference>
<dbReference type="OMA" id="CEMISEK"/>
<dbReference type="PANTHER" id="PTHR13710:SF153">
    <property type="entry name" value="RECQ-LIKE DNA HELICASE BLM"/>
    <property type="match status" value="1"/>
</dbReference>
<dbReference type="PANTHER" id="PTHR13710">
    <property type="entry name" value="DNA HELICASE RECQ FAMILY MEMBER"/>
    <property type="match status" value="1"/>
</dbReference>
<dbReference type="AlphaFoldDB" id="X6P305"/>
<dbReference type="GO" id="GO:0016887">
    <property type="term" value="F:ATP hydrolysis activity"/>
    <property type="evidence" value="ECO:0007669"/>
    <property type="project" value="RHEA"/>
</dbReference>
<keyword evidence="4 11" id="KW-0378">Hydrolase</keyword>
<evidence type="ECO:0000256" key="2">
    <source>
        <dbReference type="ARBA" id="ARBA00005446"/>
    </source>
</evidence>
<comment type="catalytic activity">
    <reaction evidence="10 11">
        <text>Couples ATP hydrolysis with the unwinding of duplex DNA by translocating in the 3'-5' direction.</text>
        <dbReference type="EC" id="5.6.2.4"/>
    </reaction>
</comment>
<sequence length="743" mass="84727">MGEHEQTFHLPRTDKFHSIDYSHFKREITPDSHFDNGKIENTKDLANISYKRVCFLQRRTGLFGHILCFSQNWKDGMTGFKNSHQFDTKLMRNLEKHWGVGKFRTMQREICTCVLQKQDCVVVLPTGHGKSLTYQLPAVCEGGTTVVISPLSSLIQDQIYELSEHLRIAAISLDSLATGNSNQMLSLQAAKSGQYALVYINVETLEPNNSLWDVIQALYSKRLLRRFAVDESHCISQLGHDFRTSYEKLGSLRNAFPTVPILAVTATASNQVVDSIVNGLRMRDCYLFQHSLNRPNLYWCVREKKKIDLIADLRGLFDTLQSKHNVINPCGIIYCLNNTEADKTAALLRSSGLECVCVHFGMAVEELQKNLLLWKSDQTKLMVATCEFGVGVHKYDVRFVIHITMPKSLEDYYQQTGRAGRDGSPAWCVLYFTLTDRCKVQHAISQRRDNDNKFSQLYIARRGTISLQKKKKKQYNTNLLEQDQNNNVLKITRFYEMVCYGQNDVECRRICLLQAFGNAFSRDDCKNHCLGCDVCDSFAEDDENVVIDKNYNEEALAMVEIVQYLHRQKYQKKFCDLMLKIYRGSKAKDVVDTQAETNLPFAYGKGAKQTENEARRLLVQLLSKQVILEEIQVNHGNLTSILQPGPNAAFLQRGQINICLKMKQHKSEKDASTAGEERSNSKKNANSKTKKNNQDLMKPASEHKGKTKKKKKANASEEVEKQTKKSDLSENVGKKSAKKKKNE</sequence>
<keyword evidence="7" id="KW-0238">DNA-binding</keyword>
<dbReference type="GO" id="GO:0005694">
    <property type="term" value="C:chromosome"/>
    <property type="evidence" value="ECO:0007669"/>
    <property type="project" value="TreeGrafter"/>
</dbReference>
<dbReference type="GO" id="GO:0006260">
    <property type="term" value="P:DNA replication"/>
    <property type="evidence" value="ECO:0007669"/>
    <property type="project" value="InterPro"/>
</dbReference>
<keyword evidence="6 11" id="KW-0067">ATP-binding</keyword>
<evidence type="ECO:0000256" key="6">
    <source>
        <dbReference type="ARBA" id="ARBA00022840"/>
    </source>
</evidence>
<feature type="domain" description="Helicase ATP-binding" evidence="13">
    <location>
        <begin position="111"/>
        <end position="286"/>
    </location>
</feature>
<dbReference type="CDD" id="cd17920">
    <property type="entry name" value="DEXHc_RecQ"/>
    <property type="match status" value="1"/>
</dbReference>
<evidence type="ECO:0000313" key="15">
    <source>
        <dbReference type="EMBL" id="ETO31942.1"/>
    </source>
</evidence>
<dbReference type="InterPro" id="IPR036388">
    <property type="entry name" value="WH-like_DNA-bd_sf"/>
</dbReference>
<dbReference type="GO" id="GO:0000724">
    <property type="term" value="P:double-strand break repair via homologous recombination"/>
    <property type="evidence" value="ECO:0007669"/>
    <property type="project" value="TreeGrafter"/>
</dbReference>
<dbReference type="SMART" id="SM00487">
    <property type="entry name" value="DEXDc"/>
    <property type="match status" value="1"/>
</dbReference>
<feature type="region of interest" description="Disordered" evidence="12">
    <location>
        <begin position="667"/>
        <end position="743"/>
    </location>
</feature>
<evidence type="ECO:0000256" key="9">
    <source>
        <dbReference type="ARBA" id="ARBA00023242"/>
    </source>
</evidence>
<dbReference type="EC" id="5.6.2.4" evidence="11"/>
<evidence type="ECO:0000256" key="7">
    <source>
        <dbReference type="ARBA" id="ARBA00023125"/>
    </source>
</evidence>
<dbReference type="InterPro" id="IPR027417">
    <property type="entry name" value="P-loop_NTPase"/>
</dbReference>
<comment type="catalytic activity">
    <reaction evidence="11">
        <text>ATP + H2O = ADP + phosphate + H(+)</text>
        <dbReference type="Rhea" id="RHEA:13065"/>
        <dbReference type="ChEBI" id="CHEBI:15377"/>
        <dbReference type="ChEBI" id="CHEBI:15378"/>
        <dbReference type="ChEBI" id="CHEBI:30616"/>
        <dbReference type="ChEBI" id="CHEBI:43474"/>
        <dbReference type="ChEBI" id="CHEBI:456216"/>
    </reaction>
</comment>
<accession>X6P305</accession>
<evidence type="ECO:0000259" key="14">
    <source>
        <dbReference type="PROSITE" id="PS51194"/>
    </source>
</evidence>
<organism evidence="15 16">
    <name type="scientific">Reticulomyxa filosa</name>
    <dbReference type="NCBI Taxonomy" id="46433"/>
    <lineage>
        <taxon>Eukaryota</taxon>
        <taxon>Sar</taxon>
        <taxon>Rhizaria</taxon>
        <taxon>Retaria</taxon>
        <taxon>Foraminifera</taxon>
        <taxon>Monothalamids</taxon>
        <taxon>Reticulomyxidae</taxon>
        <taxon>Reticulomyxa</taxon>
    </lineage>
</organism>
<dbReference type="GO" id="GO:0005634">
    <property type="term" value="C:nucleus"/>
    <property type="evidence" value="ECO:0007669"/>
    <property type="project" value="UniProtKB-SubCell"/>
</dbReference>
<dbReference type="OrthoDB" id="10261556at2759"/>
<dbReference type="GO" id="GO:0009378">
    <property type="term" value="F:four-way junction helicase activity"/>
    <property type="evidence" value="ECO:0007669"/>
    <property type="project" value="TreeGrafter"/>
</dbReference>
<evidence type="ECO:0000256" key="5">
    <source>
        <dbReference type="ARBA" id="ARBA00022806"/>
    </source>
</evidence>
<comment type="subcellular location">
    <subcellularLocation>
        <location evidence="1 11">Nucleus</location>
    </subcellularLocation>
</comment>
<dbReference type="NCBIfam" id="TIGR00614">
    <property type="entry name" value="recQ_fam"/>
    <property type="match status" value="1"/>
</dbReference>
<dbReference type="Proteomes" id="UP000023152">
    <property type="component" value="Unassembled WGS sequence"/>
</dbReference>
<dbReference type="GO" id="GO:0005737">
    <property type="term" value="C:cytoplasm"/>
    <property type="evidence" value="ECO:0007669"/>
    <property type="project" value="TreeGrafter"/>
</dbReference>
<dbReference type="GO" id="GO:0003677">
    <property type="term" value="F:DNA binding"/>
    <property type="evidence" value="ECO:0007669"/>
    <property type="project" value="UniProtKB-KW"/>
</dbReference>
<dbReference type="Pfam" id="PF16124">
    <property type="entry name" value="RecQ_Zn_bind"/>
    <property type="match status" value="1"/>
</dbReference>
<keyword evidence="5 11" id="KW-0347">Helicase</keyword>
<keyword evidence="3 11" id="KW-0547">Nucleotide-binding</keyword>
<evidence type="ECO:0000256" key="12">
    <source>
        <dbReference type="SAM" id="MobiDB-lite"/>
    </source>
</evidence>
<feature type="compositionally biased region" description="Basic and acidic residues" evidence="12">
    <location>
        <begin position="667"/>
        <end position="680"/>
    </location>
</feature>
<dbReference type="Pfam" id="PF09382">
    <property type="entry name" value="RQC"/>
    <property type="match status" value="1"/>
</dbReference>
<keyword evidence="8" id="KW-0413">Isomerase</keyword>
<proteinExistence type="inferred from homology"/>
<dbReference type="PROSITE" id="PS51192">
    <property type="entry name" value="HELICASE_ATP_BIND_1"/>
    <property type="match status" value="1"/>
</dbReference>
<dbReference type="GO" id="GO:0005524">
    <property type="term" value="F:ATP binding"/>
    <property type="evidence" value="ECO:0007669"/>
    <property type="project" value="UniProtKB-KW"/>
</dbReference>
<dbReference type="InterPro" id="IPR032284">
    <property type="entry name" value="RecQ_Zn-bd"/>
</dbReference>
<dbReference type="Gene3D" id="1.10.10.10">
    <property type="entry name" value="Winged helix-like DNA-binding domain superfamily/Winged helix DNA-binding domain"/>
    <property type="match status" value="1"/>
</dbReference>
<dbReference type="InterPro" id="IPR014001">
    <property type="entry name" value="Helicase_ATP-bd"/>
</dbReference>
<comment type="similarity">
    <text evidence="2 11">Belongs to the helicase family. RecQ subfamily.</text>
</comment>
<dbReference type="InterPro" id="IPR018982">
    <property type="entry name" value="RQC_domain"/>
</dbReference>
<evidence type="ECO:0000256" key="10">
    <source>
        <dbReference type="ARBA" id="ARBA00034617"/>
    </source>
</evidence>
<dbReference type="InterPro" id="IPR004589">
    <property type="entry name" value="DNA_helicase_ATP-dep_RecQ"/>
</dbReference>
<dbReference type="EMBL" id="ASPP01004589">
    <property type="protein sequence ID" value="ETO31942.1"/>
    <property type="molecule type" value="Genomic_DNA"/>
</dbReference>
<dbReference type="PROSITE" id="PS51194">
    <property type="entry name" value="HELICASE_CTER"/>
    <property type="match status" value="1"/>
</dbReference>
<evidence type="ECO:0000256" key="4">
    <source>
        <dbReference type="ARBA" id="ARBA00022801"/>
    </source>
</evidence>
<protein>
    <recommendedName>
        <fullName evidence="11">ATP-dependent DNA helicase</fullName>
        <ecNumber evidence="11">5.6.2.4</ecNumber>
    </recommendedName>
</protein>
<evidence type="ECO:0000313" key="16">
    <source>
        <dbReference type="Proteomes" id="UP000023152"/>
    </source>
</evidence>
<keyword evidence="16" id="KW-1185">Reference proteome</keyword>
<keyword evidence="9 11" id="KW-0539">Nucleus</keyword>
<evidence type="ECO:0000256" key="1">
    <source>
        <dbReference type="ARBA" id="ARBA00004123"/>
    </source>
</evidence>
<dbReference type="SUPFAM" id="SSF52540">
    <property type="entry name" value="P-loop containing nucleoside triphosphate hydrolases"/>
    <property type="match status" value="1"/>
</dbReference>
<gene>
    <name evidence="15" type="ORF">RFI_05174</name>
</gene>
<dbReference type="Gene3D" id="3.40.50.300">
    <property type="entry name" value="P-loop containing nucleotide triphosphate hydrolases"/>
    <property type="match status" value="2"/>
</dbReference>
<evidence type="ECO:0000256" key="3">
    <source>
        <dbReference type="ARBA" id="ARBA00022741"/>
    </source>
</evidence>